<proteinExistence type="predicted"/>
<organism evidence="3 4">
    <name type="scientific">Castanea mollissima</name>
    <name type="common">Chinese chestnut</name>
    <dbReference type="NCBI Taxonomy" id="60419"/>
    <lineage>
        <taxon>Eukaryota</taxon>
        <taxon>Viridiplantae</taxon>
        <taxon>Streptophyta</taxon>
        <taxon>Embryophyta</taxon>
        <taxon>Tracheophyta</taxon>
        <taxon>Spermatophyta</taxon>
        <taxon>Magnoliopsida</taxon>
        <taxon>eudicotyledons</taxon>
        <taxon>Gunneridae</taxon>
        <taxon>Pentapetalae</taxon>
        <taxon>rosids</taxon>
        <taxon>fabids</taxon>
        <taxon>Fagales</taxon>
        <taxon>Fagaceae</taxon>
        <taxon>Castanea</taxon>
    </lineage>
</organism>
<reference evidence="3" key="1">
    <citation type="submission" date="2020-03" db="EMBL/GenBank/DDBJ databases">
        <title>Castanea mollissima Vanexum genome sequencing.</title>
        <authorList>
            <person name="Staton M."/>
        </authorList>
    </citation>
    <scope>NUCLEOTIDE SEQUENCE</scope>
    <source>
        <tissue evidence="3">Leaf</tissue>
    </source>
</reference>
<dbReference type="GO" id="GO:0034196">
    <property type="term" value="P:acylglycerol transport"/>
    <property type="evidence" value="ECO:0007669"/>
    <property type="project" value="InterPro"/>
</dbReference>
<accession>A0A8J4RJR0</accession>
<feature type="region of interest" description="Disordered" evidence="1">
    <location>
        <begin position="1"/>
        <end position="58"/>
    </location>
</feature>
<evidence type="ECO:0000256" key="2">
    <source>
        <dbReference type="SAM" id="Phobius"/>
    </source>
</evidence>
<keyword evidence="2" id="KW-0472">Membrane</keyword>
<feature type="transmembrane region" description="Helical" evidence="2">
    <location>
        <begin position="112"/>
        <end position="130"/>
    </location>
</feature>
<evidence type="ECO:0000313" key="3">
    <source>
        <dbReference type="EMBL" id="KAF3974587.1"/>
    </source>
</evidence>
<dbReference type="EMBL" id="JRKL02000145">
    <property type="protein sequence ID" value="KAF3974587.1"/>
    <property type="molecule type" value="Genomic_DNA"/>
</dbReference>
<keyword evidence="2" id="KW-0812">Transmembrane</keyword>
<dbReference type="Proteomes" id="UP000737018">
    <property type="component" value="Unassembled WGS sequence"/>
</dbReference>
<evidence type="ECO:0000256" key="1">
    <source>
        <dbReference type="SAM" id="MobiDB-lite"/>
    </source>
</evidence>
<dbReference type="OrthoDB" id="512148at2759"/>
<name>A0A8J4RJR0_9ROSI</name>
<comment type="caution">
    <text evidence="3">The sequence shown here is derived from an EMBL/GenBank/DDBJ whole genome shotgun (WGS) entry which is preliminary data.</text>
</comment>
<dbReference type="AlphaFoldDB" id="A0A8J4RJR0"/>
<dbReference type="InterPro" id="IPR044160">
    <property type="entry name" value="TGD4-like"/>
</dbReference>
<dbReference type="GO" id="GO:1990052">
    <property type="term" value="P:ER to chloroplast lipid transport"/>
    <property type="evidence" value="ECO:0007669"/>
    <property type="project" value="InterPro"/>
</dbReference>
<dbReference type="PANTHER" id="PTHR34954">
    <property type="entry name" value="EXPRESSED PROTEIN"/>
    <property type="match status" value="1"/>
</dbReference>
<dbReference type="GO" id="GO:0070300">
    <property type="term" value="F:phosphatidic acid binding"/>
    <property type="evidence" value="ECO:0007669"/>
    <property type="project" value="InterPro"/>
</dbReference>
<protein>
    <submittedName>
        <fullName evidence="3">Uncharacterized protein</fullName>
    </submittedName>
</protein>
<keyword evidence="4" id="KW-1185">Reference proteome</keyword>
<sequence>MVSRIQQEHDRKEPTLKADHSEELKHAQLEAENELREDLKVSSPRNLEGSTRAIPGEPFPLDGARANQALRIQQVSLLGNGFPLGIIPSFGPTHKELGSFALQTLLLRPDTANWYVNIVFQLVLVAAALLQPEFRTQETQPYITYLSWLVASTIVGSSASYGAQYLRKRSALISRQS</sequence>
<feature type="transmembrane region" description="Helical" evidence="2">
    <location>
        <begin position="142"/>
        <end position="166"/>
    </location>
</feature>
<keyword evidence="2" id="KW-1133">Transmembrane helix</keyword>
<gene>
    <name evidence="3" type="ORF">CMV_002092</name>
</gene>
<dbReference type="PANTHER" id="PTHR34954:SF3">
    <property type="entry name" value="EXPRESSED PROTEIN"/>
    <property type="match status" value="1"/>
</dbReference>
<feature type="compositionally biased region" description="Basic and acidic residues" evidence="1">
    <location>
        <begin position="1"/>
        <end position="40"/>
    </location>
</feature>
<dbReference type="GO" id="GO:0009941">
    <property type="term" value="C:chloroplast envelope"/>
    <property type="evidence" value="ECO:0007669"/>
    <property type="project" value="TreeGrafter"/>
</dbReference>
<evidence type="ECO:0000313" key="4">
    <source>
        <dbReference type="Proteomes" id="UP000737018"/>
    </source>
</evidence>